<name>A0A1D1VY21_RAMVA</name>
<evidence type="ECO:0000313" key="2">
    <source>
        <dbReference type="Proteomes" id="UP000186922"/>
    </source>
</evidence>
<accession>A0A1D1VY21</accession>
<evidence type="ECO:0000313" key="1">
    <source>
        <dbReference type="EMBL" id="GAV05981.1"/>
    </source>
</evidence>
<reference evidence="1 2" key="1">
    <citation type="journal article" date="2016" name="Nat. Commun.">
        <title>Extremotolerant tardigrade genome and improved radiotolerance of human cultured cells by tardigrade-unique protein.</title>
        <authorList>
            <person name="Hashimoto T."/>
            <person name="Horikawa D.D."/>
            <person name="Saito Y."/>
            <person name="Kuwahara H."/>
            <person name="Kozuka-Hata H."/>
            <person name="Shin-I T."/>
            <person name="Minakuchi Y."/>
            <person name="Ohishi K."/>
            <person name="Motoyama A."/>
            <person name="Aizu T."/>
            <person name="Enomoto A."/>
            <person name="Kondo K."/>
            <person name="Tanaka S."/>
            <person name="Hara Y."/>
            <person name="Koshikawa S."/>
            <person name="Sagara H."/>
            <person name="Miura T."/>
            <person name="Yokobori S."/>
            <person name="Miyagawa K."/>
            <person name="Suzuki Y."/>
            <person name="Kubo T."/>
            <person name="Oyama M."/>
            <person name="Kohara Y."/>
            <person name="Fujiyama A."/>
            <person name="Arakawa K."/>
            <person name="Katayama T."/>
            <person name="Toyoda A."/>
            <person name="Kunieda T."/>
        </authorList>
    </citation>
    <scope>NUCLEOTIDE SEQUENCE [LARGE SCALE GENOMIC DNA]</scope>
    <source>
        <strain evidence="1 2">YOKOZUNA-1</strain>
    </source>
</reference>
<dbReference type="AlphaFoldDB" id="A0A1D1VY21"/>
<dbReference type="Proteomes" id="UP000186922">
    <property type="component" value="Unassembled WGS sequence"/>
</dbReference>
<keyword evidence="2" id="KW-1185">Reference proteome</keyword>
<sequence>MRNEPSAICTQVQIDALSVEILFKHERNRQAPKIKDQVSMAPSSRALLESTVGSFAYIAEALLKDPLVCPSFVDLNSPGSFENYVGKLHLSKFMWCKKYIDGNLLV</sequence>
<organism evidence="1 2">
    <name type="scientific">Ramazzottius varieornatus</name>
    <name type="common">Water bear</name>
    <name type="synonym">Tardigrade</name>
    <dbReference type="NCBI Taxonomy" id="947166"/>
    <lineage>
        <taxon>Eukaryota</taxon>
        <taxon>Metazoa</taxon>
        <taxon>Ecdysozoa</taxon>
        <taxon>Tardigrada</taxon>
        <taxon>Eutardigrada</taxon>
        <taxon>Parachela</taxon>
        <taxon>Hypsibioidea</taxon>
        <taxon>Ramazzottiidae</taxon>
        <taxon>Ramazzottius</taxon>
    </lineage>
</organism>
<proteinExistence type="predicted"/>
<dbReference type="EMBL" id="BDGG01000012">
    <property type="protein sequence ID" value="GAV05981.1"/>
    <property type="molecule type" value="Genomic_DNA"/>
</dbReference>
<protein>
    <submittedName>
        <fullName evidence="1">Uncharacterized protein</fullName>
    </submittedName>
</protein>
<gene>
    <name evidence="1" type="primary">RvY_16025</name>
    <name evidence="1" type="synonym">RvY_16025.2</name>
    <name evidence="1" type="ORF">RvY_16025-2</name>
</gene>
<comment type="caution">
    <text evidence="1">The sequence shown here is derived from an EMBL/GenBank/DDBJ whole genome shotgun (WGS) entry which is preliminary data.</text>
</comment>